<dbReference type="AlphaFoldDB" id="A0A1V6T705"/>
<sequence>METLAHRAKLCIYLETQTVKPSSQGPGKYGRQALPITDPSVGIKCSGEKGIAGGSLEFDARNFMGRKLYSYDGGVNHTVDETLKYRIWYSHCVPPTTVPGCDFGESGDFCIKENTIRLLRPTDGPNWHDQTKGCPI</sequence>
<proteinExistence type="predicted"/>
<dbReference type="EMBL" id="MLKD01000011">
    <property type="protein sequence ID" value="OQE21679.1"/>
    <property type="molecule type" value="Genomic_DNA"/>
</dbReference>
<reference evidence="2" key="1">
    <citation type="journal article" date="2017" name="Nat. Microbiol.">
        <title>Global analysis of biosynthetic gene clusters reveals vast potential of secondary metabolite production in Penicillium species.</title>
        <authorList>
            <person name="Nielsen J.C."/>
            <person name="Grijseels S."/>
            <person name="Prigent S."/>
            <person name="Ji B."/>
            <person name="Dainat J."/>
            <person name="Nielsen K.F."/>
            <person name="Frisvad J.C."/>
            <person name="Workman M."/>
            <person name="Nielsen J."/>
        </authorList>
    </citation>
    <scope>NUCLEOTIDE SEQUENCE [LARGE SCALE GENOMIC DNA]</scope>
    <source>
        <strain evidence="2">IBT 24891</strain>
    </source>
</reference>
<accession>A0A1V6T705</accession>
<evidence type="ECO:0000313" key="2">
    <source>
        <dbReference type="Proteomes" id="UP000191285"/>
    </source>
</evidence>
<protein>
    <submittedName>
        <fullName evidence="1">Uncharacterized protein</fullName>
    </submittedName>
</protein>
<comment type="caution">
    <text evidence="1">The sequence shown here is derived from an EMBL/GenBank/DDBJ whole genome shotgun (WGS) entry which is preliminary data.</text>
</comment>
<organism evidence="1 2">
    <name type="scientific">Penicillium steckii</name>
    <dbReference type="NCBI Taxonomy" id="303698"/>
    <lineage>
        <taxon>Eukaryota</taxon>
        <taxon>Fungi</taxon>
        <taxon>Dikarya</taxon>
        <taxon>Ascomycota</taxon>
        <taxon>Pezizomycotina</taxon>
        <taxon>Eurotiomycetes</taxon>
        <taxon>Eurotiomycetidae</taxon>
        <taxon>Eurotiales</taxon>
        <taxon>Aspergillaceae</taxon>
        <taxon>Penicillium</taxon>
    </lineage>
</organism>
<name>A0A1V6T705_9EURO</name>
<keyword evidence="2" id="KW-1185">Reference proteome</keyword>
<gene>
    <name evidence="1" type="ORF">PENSTE_c011G01563</name>
</gene>
<evidence type="ECO:0000313" key="1">
    <source>
        <dbReference type="EMBL" id="OQE21679.1"/>
    </source>
</evidence>
<dbReference type="Proteomes" id="UP000191285">
    <property type="component" value="Unassembled WGS sequence"/>
</dbReference>